<dbReference type="EMBL" id="RIBY02000280">
    <property type="protein sequence ID" value="KAH9844611.1"/>
    <property type="molecule type" value="Genomic_DNA"/>
</dbReference>
<protein>
    <submittedName>
        <fullName evidence="1">Complex I LYR family protein</fullName>
    </submittedName>
</protein>
<accession>A0A9W7W6G4</accession>
<proteinExistence type="predicted"/>
<dbReference type="AlphaFoldDB" id="A0A9W7W6G4"/>
<dbReference type="Proteomes" id="UP001138500">
    <property type="component" value="Unassembled WGS sequence"/>
</dbReference>
<name>A0A9W7W6G4_9PEZI</name>
<comment type="caution">
    <text evidence="1">The sequence shown here is derived from an EMBL/GenBank/DDBJ whole genome shotgun (WGS) entry which is preliminary data.</text>
</comment>
<gene>
    <name evidence="1" type="ORF">Tdes44962_MAKER07250</name>
</gene>
<evidence type="ECO:0000313" key="2">
    <source>
        <dbReference type="Proteomes" id="UP001138500"/>
    </source>
</evidence>
<sequence length="314" mass="36594">MPNYLLPRNQGAHRIAAVSLFRTLLAQCRALLALEAPQRHELQNIIRNRFKQARHISGQKLLRYQFEAGYEAVDCLDAAAAGEHQARLRLLQLLENVPVKVKQDPPVLIPKRLRKTIRKRDRERNGPLEAEPVVKPSIFDRPLPLEQLSGRRKVPALFNAQGLPVLRIKKPQPQSLSGYIADKLSQRQKRHDLRHRLDEELNMARMEDEWDRIVDQQFGERGTCSKDAGGHLFQRQFFGQQEPRWSGEFLRASRNLADQLKVQRERNIEIRDKMMEVVAKERELYEKEKAERTAEGRSKWLRQCGRVDRRADAS</sequence>
<reference evidence="1 2" key="1">
    <citation type="journal article" date="2018" name="IMA Fungus">
        <title>IMA Genome-F 10: Nine draft genome sequences of Claviceps purpurea s.lat., including C. arundinis, C. humidiphila, and C. cf. spartinae, pseudomolecules for the pitch canker pathogen Fusarium circinatum, draft genome of Davidsoniella eucalypti, Grosmannia galeiformis, Quambalaria eucalypti, and Teratosphaeria destructans.</title>
        <authorList>
            <person name="Wingfield B.D."/>
            <person name="Liu M."/>
            <person name="Nguyen H.D."/>
            <person name="Lane F.A."/>
            <person name="Morgan S.W."/>
            <person name="De Vos L."/>
            <person name="Wilken P.M."/>
            <person name="Duong T.A."/>
            <person name="Aylward J."/>
            <person name="Coetzee M.P."/>
            <person name="Dadej K."/>
            <person name="De Beer Z.W."/>
            <person name="Findlay W."/>
            <person name="Havenga M."/>
            <person name="Kolarik M."/>
            <person name="Menzies J.G."/>
            <person name="Naidoo K."/>
            <person name="Pochopski O."/>
            <person name="Shoukouhi P."/>
            <person name="Santana Q.C."/>
            <person name="Seifert K.A."/>
            <person name="Soal N."/>
            <person name="Steenkamp E.T."/>
            <person name="Tatham C.T."/>
            <person name="van der Nest M.A."/>
            <person name="Wingfield M.J."/>
        </authorList>
    </citation>
    <scope>NUCLEOTIDE SEQUENCE [LARGE SCALE GENOMIC DNA]</scope>
    <source>
        <strain evidence="1">CMW44962</strain>
    </source>
</reference>
<reference evidence="1 2" key="2">
    <citation type="journal article" date="2021" name="Curr. Genet.">
        <title>Genetic response to nitrogen starvation in the aggressive Eucalyptus foliar pathogen Teratosphaeria destructans.</title>
        <authorList>
            <person name="Havenga M."/>
            <person name="Wingfield B.D."/>
            <person name="Wingfield M.J."/>
            <person name="Dreyer L.L."/>
            <person name="Roets F."/>
            <person name="Aylward J."/>
        </authorList>
    </citation>
    <scope>NUCLEOTIDE SEQUENCE [LARGE SCALE GENOMIC DNA]</scope>
    <source>
        <strain evidence="1">CMW44962</strain>
    </source>
</reference>
<dbReference type="OrthoDB" id="3925971at2759"/>
<keyword evidence="2" id="KW-1185">Reference proteome</keyword>
<evidence type="ECO:0000313" key="1">
    <source>
        <dbReference type="EMBL" id="KAH9844611.1"/>
    </source>
</evidence>
<organism evidence="1 2">
    <name type="scientific">Teratosphaeria destructans</name>
    <dbReference type="NCBI Taxonomy" id="418781"/>
    <lineage>
        <taxon>Eukaryota</taxon>
        <taxon>Fungi</taxon>
        <taxon>Dikarya</taxon>
        <taxon>Ascomycota</taxon>
        <taxon>Pezizomycotina</taxon>
        <taxon>Dothideomycetes</taxon>
        <taxon>Dothideomycetidae</taxon>
        <taxon>Mycosphaerellales</taxon>
        <taxon>Teratosphaeriaceae</taxon>
        <taxon>Teratosphaeria</taxon>
    </lineage>
</organism>